<dbReference type="AlphaFoldDB" id="A0A081NN22"/>
<organism evidence="10 12">
    <name type="scientific">Limosilactobacillus reuteri</name>
    <name type="common">Lactobacillus reuteri</name>
    <dbReference type="NCBI Taxonomy" id="1598"/>
    <lineage>
        <taxon>Bacteria</taxon>
        <taxon>Bacillati</taxon>
        <taxon>Bacillota</taxon>
        <taxon>Bacilli</taxon>
        <taxon>Lactobacillales</taxon>
        <taxon>Lactobacillaceae</taxon>
        <taxon>Limosilactobacillus</taxon>
    </lineage>
</organism>
<reference evidence="9 14" key="3">
    <citation type="submission" date="2019-11" db="EMBL/GenBank/DDBJ databases">
        <title>Draft genome sequence of 12 host-associated Lactobacillus reuteri rodent strains.</title>
        <authorList>
            <person name="Zhang S."/>
            <person name="Ozcam M."/>
            <person name="Van Pijkeren J.P."/>
        </authorList>
    </citation>
    <scope>NUCLEOTIDE SEQUENCE [LARGE SCALE GENOMIC DNA]</scope>
    <source>
        <strain evidence="9 14">L1604-1</strain>
    </source>
</reference>
<dbReference type="EMBL" id="MCNS01000003">
    <property type="protein sequence ID" value="OCX49806.1"/>
    <property type="molecule type" value="Genomic_DNA"/>
</dbReference>
<dbReference type="GO" id="GO:0008237">
    <property type="term" value="F:metallopeptidase activity"/>
    <property type="evidence" value="ECO:0007669"/>
    <property type="project" value="UniProtKB-KW"/>
</dbReference>
<dbReference type="InterPro" id="IPR011765">
    <property type="entry name" value="Pept_M16_N"/>
</dbReference>
<dbReference type="InterPro" id="IPR007863">
    <property type="entry name" value="Peptidase_M16_C"/>
</dbReference>
<dbReference type="PATRIC" id="fig|1598.92.peg.501"/>
<evidence type="ECO:0000256" key="4">
    <source>
        <dbReference type="ARBA" id="ARBA00022833"/>
    </source>
</evidence>
<dbReference type="NCBIfam" id="NF047421">
    <property type="entry name" value="YfmH_fam"/>
    <property type="match status" value="1"/>
</dbReference>
<proteinExistence type="inferred from homology"/>
<dbReference type="EMBL" id="WJMZ01000004">
    <property type="protein sequence ID" value="MRG83875.1"/>
    <property type="molecule type" value="Genomic_DNA"/>
</dbReference>
<reference evidence="10 12" key="1">
    <citation type="submission" date="2016-08" db="EMBL/GenBank/DDBJ databases">
        <title>Probiotic bacterium isolated from chicken gut.</title>
        <authorList>
            <person name="Levy J.L."/>
            <person name="Hassan H.M."/>
            <person name="Mendoza M.A."/>
        </authorList>
    </citation>
    <scope>NUCLEOTIDE SEQUENCE [LARGE SCALE GENOMIC DNA]</scope>
    <source>
        <strain evidence="10 12">P43</strain>
    </source>
</reference>
<evidence type="ECO:0000313" key="12">
    <source>
        <dbReference type="Proteomes" id="UP000095141"/>
    </source>
</evidence>
<evidence type="ECO:0000256" key="6">
    <source>
        <dbReference type="SAM" id="Coils"/>
    </source>
</evidence>
<dbReference type="EMBL" id="PTLS01000028">
    <property type="protein sequence ID" value="RMX25144.1"/>
    <property type="molecule type" value="Genomic_DNA"/>
</dbReference>
<keyword evidence="5" id="KW-0482">Metalloprotease</keyword>
<dbReference type="Gene3D" id="3.30.830.10">
    <property type="entry name" value="Metalloenzyme, LuxS/M16 peptidase-like"/>
    <property type="match status" value="2"/>
</dbReference>
<feature type="domain" description="Peptidase M16 N-terminal" evidence="7">
    <location>
        <begin position="63"/>
        <end position="155"/>
    </location>
</feature>
<dbReference type="Pfam" id="PF05193">
    <property type="entry name" value="Peptidase_M16_C"/>
    <property type="match status" value="1"/>
</dbReference>
<dbReference type="SUPFAM" id="SSF63411">
    <property type="entry name" value="LuxS/MPP-like metallohydrolase"/>
    <property type="match status" value="2"/>
</dbReference>
<dbReference type="GO" id="GO:0046872">
    <property type="term" value="F:metal ion binding"/>
    <property type="evidence" value="ECO:0007669"/>
    <property type="project" value="InterPro"/>
</dbReference>
<evidence type="ECO:0000313" key="13">
    <source>
        <dbReference type="Proteomes" id="UP000276940"/>
    </source>
</evidence>
<comment type="caution">
    <text evidence="10">The sequence shown here is derived from an EMBL/GenBank/DDBJ whole genome shotgun (WGS) entry which is preliminary data.</text>
</comment>
<dbReference type="PANTHER" id="PTHR43690">
    <property type="entry name" value="NARDILYSIN"/>
    <property type="match status" value="1"/>
</dbReference>
<evidence type="ECO:0000259" key="7">
    <source>
        <dbReference type="Pfam" id="PF00675"/>
    </source>
</evidence>
<dbReference type="InterPro" id="IPR011249">
    <property type="entry name" value="Metalloenz_LuxS/M16"/>
</dbReference>
<evidence type="ECO:0000313" key="10">
    <source>
        <dbReference type="EMBL" id="OCX49806.1"/>
    </source>
</evidence>
<accession>A0A081NN22</accession>
<evidence type="ECO:0000313" key="14">
    <source>
        <dbReference type="Proteomes" id="UP000441557"/>
    </source>
</evidence>
<evidence type="ECO:0000313" key="11">
    <source>
        <dbReference type="EMBL" id="RMX25144.1"/>
    </source>
</evidence>
<dbReference type="Proteomes" id="UP000276940">
    <property type="component" value="Unassembled WGS sequence"/>
</dbReference>
<evidence type="ECO:0000259" key="8">
    <source>
        <dbReference type="Pfam" id="PF05193"/>
    </source>
</evidence>
<evidence type="ECO:0000256" key="3">
    <source>
        <dbReference type="ARBA" id="ARBA00022801"/>
    </source>
</evidence>
<feature type="domain" description="Peptidase M16 C-terminal" evidence="8">
    <location>
        <begin position="182"/>
        <end position="353"/>
    </location>
</feature>
<keyword evidence="3" id="KW-0378">Hydrolase</keyword>
<dbReference type="PANTHER" id="PTHR43690:SF17">
    <property type="entry name" value="PROTEIN YHJJ"/>
    <property type="match status" value="1"/>
</dbReference>
<keyword evidence="2 10" id="KW-0645">Protease</keyword>
<keyword evidence="4" id="KW-0862">Zinc</keyword>
<dbReference type="RefSeq" id="WP_020842949.1">
    <property type="nucleotide sequence ID" value="NZ_CAJSZG010000010.1"/>
</dbReference>
<keyword evidence="6" id="KW-0175">Coiled coil</keyword>
<evidence type="ECO:0000256" key="2">
    <source>
        <dbReference type="ARBA" id="ARBA00022670"/>
    </source>
</evidence>
<reference evidence="11 13" key="2">
    <citation type="journal article" date="2018" name="J Appl Environ Microbiol">
        <title>The gut symbionts Lactobacillus reuteri R2lc and 2010 encode a polyketide synthase cluster that activates the mammalian aryl-hydrocarbon receptor.</title>
        <authorList>
            <person name="Ozcam M."/>
            <person name="Roos S."/>
            <person name="Van Pijkeren J.P."/>
        </authorList>
    </citation>
    <scope>NUCLEOTIDE SEQUENCE [LARGE SCALE GENOMIC DNA]</scope>
    <source>
        <strain evidence="11 13">R2lc</strain>
    </source>
</reference>
<evidence type="ECO:0000313" key="9">
    <source>
        <dbReference type="EMBL" id="MRG83875.1"/>
    </source>
</evidence>
<dbReference type="GO" id="GO:0006508">
    <property type="term" value="P:proteolysis"/>
    <property type="evidence" value="ECO:0007669"/>
    <property type="project" value="UniProtKB-KW"/>
</dbReference>
<evidence type="ECO:0000256" key="5">
    <source>
        <dbReference type="ARBA" id="ARBA00023049"/>
    </source>
</evidence>
<dbReference type="Pfam" id="PF00675">
    <property type="entry name" value="Peptidase_M16"/>
    <property type="match status" value="1"/>
</dbReference>
<sequence>MDREVYQKFNQSIYREQLSNGLKVQLLPMEGYHKTYAILTADFGSIDNHFIPYHQKEAITVPDGVAHFLEHKMFEKKDHDAFDLFGKLGADSNAFTSFTQTSYLFSTTSNLHENLDVLLDFVQDPYFTSETVKKEQGIIGQEIQMYEDDPSWRLYLGILGNLYPKDPMRIDIAGTVESISHITPEILMDSYRTFYQPTNMNLFLVGRLDPEETMSWIKQNQEQKIFAPAETPQRLFSLNDPTAHDVIPFRSLTMDIVRPKVMVGLRGTKQFDDGKERLHYKLAIDLLLDVLFDDTSDNYLRLYNNETLDDTFSYNFEMQRGFHFAYFSSDTDQMERFADEVIDILESADQQIEAARTRFEGIKKAELGRLIGLLDSPEAIANRYAGDLFAGASLMDEIATLETITIDDLYQVAKEFITPQGISVYQVVPQHQ</sequence>
<name>A0A081NN22_LIMRT</name>
<protein>
    <submittedName>
        <fullName evidence="9">Insulinase family protein</fullName>
    </submittedName>
    <submittedName>
        <fullName evidence="10">Zinc protease</fullName>
    </submittedName>
</protein>
<gene>
    <name evidence="10" type="ORF">BFD03_02460</name>
    <name evidence="11" type="ORF">C5O77_06245</name>
    <name evidence="9" type="ORF">GIX80_05620</name>
</gene>
<feature type="coiled-coil region" evidence="6">
    <location>
        <begin position="338"/>
        <end position="365"/>
    </location>
</feature>
<dbReference type="Proteomes" id="UP000441557">
    <property type="component" value="Unassembled WGS sequence"/>
</dbReference>
<evidence type="ECO:0000256" key="1">
    <source>
        <dbReference type="ARBA" id="ARBA00007261"/>
    </source>
</evidence>
<comment type="similarity">
    <text evidence="1">Belongs to the peptidase M16 family.</text>
</comment>
<dbReference type="InterPro" id="IPR050626">
    <property type="entry name" value="Peptidase_M16"/>
</dbReference>
<dbReference type="Proteomes" id="UP000095141">
    <property type="component" value="Unassembled WGS sequence"/>
</dbReference>